<feature type="region of interest" description="Disordered" evidence="11">
    <location>
        <begin position="95"/>
        <end position="136"/>
    </location>
</feature>
<evidence type="ECO:0000313" key="13">
    <source>
        <dbReference type="EMBL" id="KAH3805229.1"/>
    </source>
</evidence>
<comment type="subcellular location">
    <subcellularLocation>
        <location evidence="1">Nucleus</location>
    </subcellularLocation>
</comment>
<evidence type="ECO:0000256" key="10">
    <source>
        <dbReference type="PROSITE-ProRule" id="PRU00042"/>
    </source>
</evidence>
<dbReference type="PANTHER" id="PTHR24384">
    <property type="entry name" value="FINGER PUTATIVE TRANSCRIPTION FACTOR FAMILY-RELATED"/>
    <property type="match status" value="1"/>
</dbReference>
<keyword evidence="6" id="KW-0805">Transcription regulation</keyword>
<feature type="compositionally biased region" description="Basic and acidic residues" evidence="11">
    <location>
        <begin position="95"/>
        <end position="108"/>
    </location>
</feature>
<gene>
    <name evidence="13" type="ORF">DPMN_133526</name>
</gene>
<evidence type="ECO:0000256" key="6">
    <source>
        <dbReference type="ARBA" id="ARBA00023015"/>
    </source>
</evidence>
<keyword evidence="7" id="KW-0238">DNA-binding</keyword>
<organism evidence="13 14">
    <name type="scientific">Dreissena polymorpha</name>
    <name type="common">Zebra mussel</name>
    <name type="synonym">Mytilus polymorpha</name>
    <dbReference type="NCBI Taxonomy" id="45954"/>
    <lineage>
        <taxon>Eukaryota</taxon>
        <taxon>Metazoa</taxon>
        <taxon>Spiralia</taxon>
        <taxon>Lophotrochozoa</taxon>
        <taxon>Mollusca</taxon>
        <taxon>Bivalvia</taxon>
        <taxon>Autobranchia</taxon>
        <taxon>Heteroconchia</taxon>
        <taxon>Euheterodonta</taxon>
        <taxon>Imparidentia</taxon>
        <taxon>Neoheterodontei</taxon>
        <taxon>Myida</taxon>
        <taxon>Dreissenoidea</taxon>
        <taxon>Dreissenidae</taxon>
        <taxon>Dreissena</taxon>
    </lineage>
</organism>
<keyword evidence="4 10" id="KW-0863">Zinc-finger</keyword>
<dbReference type="PANTHER" id="PTHR24384:SF189">
    <property type="entry name" value="C2H2-TYPE DOMAIN-CONTAINING PROTEIN-RELATED"/>
    <property type="match status" value="1"/>
</dbReference>
<keyword evidence="5" id="KW-0862">Zinc</keyword>
<dbReference type="InterPro" id="IPR036236">
    <property type="entry name" value="Znf_C2H2_sf"/>
</dbReference>
<dbReference type="GO" id="GO:0005634">
    <property type="term" value="C:nucleus"/>
    <property type="evidence" value="ECO:0007669"/>
    <property type="project" value="UniProtKB-SubCell"/>
</dbReference>
<dbReference type="CDD" id="cd00085">
    <property type="entry name" value="HNHc"/>
    <property type="match status" value="1"/>
</dbReference>
<protein>
    <recommendedName>
        <fullName evidence="12">C2H2-type domain-containing protein</fullName>
    </recommendedName>
</protein>
<dbReference type="OrthoDB" id="6157082at2759"/>
<dbReference type="EMBL" id="JAIWYP010000006">
    <property type="protein sequence ID" value="KAH3805229.1"/>
    <property type="molecule type" value="Genomic_DNA"/>
</dbReference>
<evidence type="ECO:0000256" key="3">
    <source>
        <dbReference type="ARBA" id="ARBA00022737"/>
    </source>
</evidence>
<feature type="compositionally biased region" description="Polar residues" evidence="11">
    <location>
        <begin position="332"/>
        <end position="345"/>
    </location>
</feature>
<evidence type="ECO:0000256" key="4">
    <source>
        <dbReference type="ARBA" id="ARBA00022771"/>
    </source>
</evidence>
<dbReference type="GO" id="GO:0008270">
    <property type="term" value="F:zinc ion binding"/>
    <property type="evidence" value="ECO:0007669"/>
    <property type="project" value="UniProtKB-KW"/>
</dbReference>
<accession>A0A9D4FX62</accession>
<keyword evidence="3" id="KW-0677">Repeat</keyword>
<reference evidence="13" key="2">
    <citation type="submission" date="2020-11" db="EMBL/GenBank/DDBJ databases">
        <authorList>
            <person name="McCartney M.A."/>
            <person name="Auch B."/>
            <person name="Kono T."/>
            <person name="Mallez S."/>
            <person name="Becker A."/>
            <person name="Gohl D.M."/>
            <person name="Silverstein K.A.T."/>
            <person name="Koren S."/>
            <person name="Bechman K.B."/>
            <person name="Herman A."/>
            <person name="Abrahante J.E."/>
            <person name="Garbe J."/>
        </authorList>
    </citation>
    <scope>NUCLEOTIDE SEQUENCE</scope>
    <source>
        <strain evidence="13">Duluth1</strain>
        <tissue evidence="13">Whole animal</tissue>
    </source>
</reference>
<comment type="caution">
    <text evidence="13">The sequence shown here is derived from an EMBL/GenBank/DDBJ whole genome shotgun (WGS) entry which is preliminary data.</text>
</comment>
<dbReference type="SUPFAM" id="SSF57667">
    <property type="entry name" value="beta-beta-alpha zinc fingers"/>
    <property type="match status" value="1"/>
</dbReference>
<dbReference type="Gene3D" id="3.30.160.60">
    <property type="entry name" value="Classic Zinc Finger"/>
    <property type="match status" value="2"/>
</dbReference>
<dbReference type="Proteomes" id="UP000828390">
    <property type="component" value="Unassembled WGS sequence"/>
</dbReference>
<feature type="domain" description="C2H2-type" evidence="12">
    <location>
        <begin position="437"/>
        <end position="465"/>
    </location>
</feature>
<sequence length="634" mass="70661">MRLRRETAGDIDVGRQSFAYKSAVKSVIRCQIQSLVQKLATETGEESIVITTNSTEGTYDHLGSHRGQEYLEDAREVVYQMCAKFSQFCAGLQTREEKHRPDEPDRPVDATISSRKRALTPDNTNKPNKRKSRPRMSINALFSRVEESYENQSGFQNVAQSVQRSPYNLDTTPIGNETKMCLDTTPKGNKMKMYVKVKTEPEDTFVSMTENGDLSDSFSGRNSDCVSPSEQISPPKIIAKHQALFPETQQKKSDLRLTVSEEKDKYTEDDDTNVSHVFTKLYKDTEDGQPFKSSILRSLYEQPLYNLDAYCMSGNNMDNAERSEQAFSSNLSEKTDNFPVTSENPVLSGLYDTGTSPKYRSKRKMAKKSKQRDNDMTATDLSLYETSPSSTGGSELKIKTFESGGRLVYACDVCKRELSHLTSYRRHMKLHTLERPHKCPVCSKGFIRKYHCIDHLNKHHRGVEYDPESLQLTGNSKDMELQGLAEPSALSDSNSVSPSDFNYTLDQSGEGCSDLDQSGSGDMGISQSASSILSELARSAALEKSQKETFAKKLQLASSEENGHVIDTNQEILHSGLEIKPCNSSPNKLDSANVEVKNDAGGGIKAIIAHLKSSSRRKKQAEEAESALGHKPDM</sequence>
<evidence type="ECO:0000259" key="12">
    <source>
        <dbReference type="PROSITE" id="PS50157"/>
    </source>
</evidence>
<keyword evidence="9" id="KW-0539">Nucleus</keyword>
<feature type="region of interest" description="Disordered" evidence="11">
    <location>
        <begin position="332"/>
        <end position="390"/>
    </location>
</feature>
<evidence type="ECO:0000256" key="7">
    <source>
        <dbReference type="ARBA" id="ARBA00023125"/>
    </source>
</evidence>
<feature type="region of interest" description="Disordered" evidence="11">
    <location>
        <begin position="612"/>
        <end position="634"/>
    </location>
</feature>
<dbReference type="AlphaFoldDB" id="A0A9D4FX62"/>
<reference evidence="13" key="1">
    <citation type="journal article" date="2019" name="bioRxiv">
        <title>The Genome of the Zebra Mussel, Dreissena polymorpha: A Resource for Invasive Species Research.</title>
        <authorList>
            <person name="McCartney M.A."/>
            <person name="Auch B."/>
            <person name="Kono T."/>
            <person name="Mallez S."/>
            <person name="Zhang Y."/>
            <person name="Obille A."/>
            <person name="Becker A."/>
            <person name="Abrahante J.E."/>
            <person name="Garbe J."/>
            <person name="Badalamenti J.P."/>
            <person name="Herman A."/>
            <person name="Mangelson H."/>
            <person name="Liachko I."/>
            <person name="Sullivan S."/>
            <person name="Sone E.D."/>
            <person name="Koren S."/>
            <person name="Silverstein K.A.T."/>
            <person name="Beckman K.B."/>
            <person name="Gohl D.M."/>
        </authorList>
    </citation>
    <scope>NUCLEOTIDE SEQUENCE</scope>
    <source>
        <strain evidence="13">Duluth1</strain>
        <tissue evidence="13">Whole animal</tissue>
    </source>
</reference>
<dbReference type="PROSITE" id="PS00028">
    <property type="entry name" value="ZINC_FINGER_C2H2_1"/>
    <property type="match status" value="2"/>
</dbReference>
<dbReference type="InterPro" id="IPR050752">
    <property type="entry name" value="C2H2-ZF_domain"/>
</dbReference>
<evidence type="ECO:0000256" key="1">
    <source>
        <dbReference type="ARBA" id="ARBA00004123"/>
    </source>
</evidence>
<feature type="compositionally biased region" description="Basic residues" evidence="11">
    <location>
        <begin position="359"/>
        <end position="370"/>
    </location>
</feature>
<feature type="region of interest" description="Disordered" evidence="11">
    <location>
        <begin position="211"/>
        <end position="231"/>
    </location>
</feature>
<feature type="compositionally biased region" description="Polar residues" evidence="11">
    <location>
        <begin position="376"/>
        <end position="390"/>
    </location>
</feature>
<name>A0A9D4FX62_DREPO</name>
<evidence type="ECO:0000256" key="9">
    <source>
        <dbReference type="ARBA" id="ARBA00023242"/>
    </source>
</evidence>
<keyword evidence="8" id="KW-0804">Transcription</keyword>
<dbReference type="InterPro" id="IPR003615">
    <property type="entry name" value="HNH_nuc"/>
</dbReference>
<evidence type="ECO:0000256" key="11">
    <source>
        <dbReference type="SAM" id="MobiDB-lite"/>
    </source>
</evidence>
<evidence type="ECO:0000256" key="5">
    <source>
        <dbReference type="ARBA" id="ARBA00022833"/>
    </source>
</evidence>
<keyword evidence="2" id="KW-0479">Metal-binding</keyword>
<dbReference type="GO" id="GO:0000981">
    <property type="term" value="F:DNA-binding transcription factor activity, RNA polymerase II-specific"/>
    <property type="evidence" value="ECO:0007669"/>
    <property type="project" value="TreeGrafter"/>
</dbReference>
<evidence type="ECO:0000256" key="8">
    <source>
        <dbReference type="ARBA" id="ARBA00023163"/>
    </source>
</evidence>
<dbReference type="GO" id="GO:0000978">
    <property type="term" value="F:RNA polymerase II cis-regulatory region sequence-specific DNA binding"/>
    <property type="evidence" value="ECO:0007669"/>
    <property type="project" value="TreeGrafter"/>
</dbReference>
<dbReference type="SMART" id="SM00355">
    <property type="entry name" value="ZnF_C2H2"/>
    <property type="match status" value="2"/>
</dbReference>
<evidence type="ECO:0000313" key="14">
    <source>
        <dbReference type="Proteomes" id="UP000828390"/>
    </source>
</evidence>
<evidence type="ECO:0000256" key="2">
    <source>
        <dbReference type="ARBA" id="ARBA00022723"/>
    </source>
</evidence>
<feature type="domain" description="C2H2-type" evidence="12">
    <location>
        <begin position="409"/>
        <end position="436"/>
    </location>
</feature>
<dbReference type="InterPro" id="IPR013087">
    <property type="entry name" value="Znf_C2H2_type"/>
</dbReference>
<proteinExistence type="predicted"/>
<keyword evidence="14" id="KW-1185">Reference proteome</keyword>
<dbReference type="PROSITE" id="PS50157">
    <property type="entry name" value="ZINC_FINGER_C2H2_2"/>
    <property type="match status" value="2"/>
</dbReference>